<accession>A0A151WLI0</accession>
<keyword evidence="2" id="KW-1185">Reference proteome</keyword>
<dbReference type="Proteomes" id="UP000075809">
    <property type="component" value="Unassembled WGS sequence"/>
</dbReference>
<proteinExistence type="predicted"/>
<gene>
    <name evidence="1" type="ORF">ALC60_12172</name>
</gene>
<sequence>MGCCAIFGESISTASGTRCYYMLLVTPGQVVVLHTGFPLHGAWEDKHRAIGFKPGVRHAKFPPEIQGT</sequence>
<reference evidence="1 2" key="1">
    <citation type="submission" date="2015-09" db="EMBL/GenBank/DDBJ databases">
        <title>Trachymyrmex zeteki WGS genome.</title>
        <authorList>
            <person name="Nygaard S."/>
            <person name="Hu H."/>
            <person name="Boomsma J."/>
            <person name="Zhang G."/>
        </authorList>
    </citation>
    <scope>NUCLEOTIDE SEQUENCE [LARGE SCALE GENOMIC DNA]</scope>
    <source>
        <strain evidence="1">Tzet28-1</strain>
        <tissue evidence="1">Whole body</tissue>
    </source>
</reference>
<evidence type="ECO:0000313" key="1">
    <source>
        <dbReference type="EMBL" id="KYQ48667.1"/>
    </source>
</evidence>
<dbReference type="AlphaFoldDB" id="A0A151WLI0"/>
<protein>
    <submittedName>
        <fullName evidence="1">Uncharacterized protein</fullName>
    </submittedName>
</protein>
<evidence type="ECO:0000313" key="2">
    <source>
        <dbReference type="Proteomes" id="UP000075809"/>
    </source>
</evidence>
<dbReference type="EMBL" id="KQ982959">
    <property type="protein sequence ID" value="KYQ48667.1"/>
    <property type="molecule type" value="Genomic_DNA"/>
</dbReference>
<name>A0A151WLI0_9HYME</name>
<organism evidence="1 2">
    <name type="scientific">Mycetomoellerius zeteki</name>
    <dbReference type="NCBI Taxonomy" id="64791"/>
    <lineage>
        <taxon>Eukaryota</taxon>
        <taxon>Metazoa</taxon>
        <taxon>Ecdysozoa</taxon>
        <taxon>Arthropoda</taxon>
        <taxon>Hexapoda</taxon>
        <taxon>Insecta</taxon>
        <taxon>Pterygota</taxon>
        <taxon>Neoptera</taxon>
        <taxon>Endopterygota</taxon>
        <taxon>Hymenoptera</taxon>
        <taxon>Apocrita</taxon>
        <taxon>Aculeata</taxon>
        <taxon>Formicoidea</taxon>
        <taxon>Formicidae</taxon>
        <taxon>Myrmicinae</taxon>
        <taxon>Mycetomoellerius</taxon>
    </lineage>
</organism>